<dbReference type="SUPFAM" id="SSF46626">
    <property type="entry name" value="Cytochrome c"/>
    <property type="match status" value="1"/>
</dbReference>
<dbReference type="InterPro" id="IPR001505">
    <property type="entry name" value="Copper_CuA"/>
</dbReference>
<dbReference type="PROSITE" id="PS00078">
    <property type="entry name" value="COX2"/>
    <property type="match status" value="1"/>
</dbReference>
<feature type="domain" description="Cytochrome oxidase subunit II copper A binding" evidence="20">
    <location>
        <begin position="100"/>
        <end position="211"/>
    </location>
</feature>
<keyword evidence="13" id="KW-0186">Copper</keyword>
<dbReference type="GO" id="GO:0042773">
    <property type="term" value="P:ATP synthesis coupled electron transport"/>
    <property type="evidence" value="ECO:0007669"/>
    <property type="project" value="TreeGrafter"/>
</dbReference>
<dbReference type="Gene3D" id="2.60.40.420">
    <property type="entry name" value="Cupredoxins - blue copper proteins"/>
    <property type="match status" value="1"/>
</dbReference>
<dbReference type="GO" id="GO:0016020">
    <property type="term" value="C:membrane"/>
    <property type="evidence" value="ECO:0007669"/>
    <property type="project" value="UniProtKB-SubCell"/>
</dbReference>
<dbReference type="InterPro" id="IPR036909">
    <property type="entry name" value="Cyt_c-like_dom_sf"/>
</dbReference>
<evidence type="ECO:0000259" key="21">
    <source>
        <dbReference type="PROSITE" id="PS51007"/>
    </source>
</evidence>
<dbReference type="InterPro" id="IPR045187">
    <property type="entry name" value="CcO_II"/>
</dbReference>
<keyword evidence="11 19" id="KW-1133">Transmembrane helix</keyword>
<evidence type="ECO:0000256" key="6">
    <source>
        <dbReference type="ARBA" id="ARBA00022660"/>
    </source>
</evidence>
<dbReference type="GO" id="GO:0004129">
    <property type="term" value="F:cytochrome-c oxidase activity"/>
    <property type="evidence" value="ECO:0007669"/>
    <property type="project" value="UniProtKB-EC"/>
</dbReference>
<gene>
    <name evidence="22" type="primary">ctaC_2</name>
    <name evidence="22" type="ORF">NBEOAGPD_4830</name>
</gene>
<evidence type="ECO:0000256" key="7">
    <source>
        <dbReference type="ARBA" id="ARBA00022692"/>
    </source>
</evidence>
<dbReference type="PROSITE" id="PS51007">
    <property type="entry name" value="CYTC"/>
    <property type="match status" value="1"/>
</dbReference>
<evidence type="ECO:0000256" key="5">
    <source>
        <dbReference type="ARBA" id="ARBA00022617"/>
    </source>
</evidence>
<keyword evidence="12 18" id="KW-0408">Iron</keyword>
<dbReference type="InterPro" id="IPR009056">
    <property type="entry name" value="Cyt_c-like_dom"/>
</dbReference>
<keyword evidence="10" id="KW-0249">Electron transport</keyword>
<dbReference type="GO" id="GO:0020037">
    <property type="term" value="F:heme binding"/>
    <property type="evidence" value="ECO:0007669"/>
    <property type="project" value="InterPro"/>
</dbReference>
<dbReference type="EMBL" id="BPQM01000146">
    <property type="protein sequence ID" value="GJD81577.1"/>
    <property type="molecule type" value="Genomic_DNA"/>
</dbReference>
<evidence type="ECO:0000313" key="22">
    <source>
        <dbReference type="EMBL" id="GJD81577.1"/>
    </source>
</evidence>
<comment type="caution">
    <text evidence="22">The sequence shown here is derived from an EMBL/GenBank/DDBJ whole genome shotgun (WGS) entry which is preliminary data.</text>
</comment>
<dbReference type="RefSeq" id="WP_238306811.1">
    <property type="nucleotide sequence ID" value="NZ_BPQM01000146.1"/>
</dbReference>
<organism evidence="22 23">
    <name type="scientific">Methylobacterium gregans</name>
    <dbReference type="NCBI Taxonomy" id="374424"/>
    <lineage>
        <taxon>Bacteria</taxon>
        <taxon>Pseudomonadati</taxon>
        <taxon>Pseudomonadota</taxon>
        <taxon>Alphaproteobacteria</taxon>
        <taxon>Hyphomicrobiales</taxon>
        <taxon>Methylobacteriaceae</taxon>
        <taxon>Methylobacterium</taxon>
    </lineage>
</organism>
<keyword evidence="4" id="KW-0813">Transport</keyword>
<feature type="domain" description="Cytochrome c" evidence="21">
    <location>
        <begin position="217"/>
        <end position="312"/>
    </location>
</feature>
<dbReference type="Pfam" id="PF00116">
    <property type="entry name" value="COX2"/>
    <property type="match status" value="1"/>
</dbReference>
<evidence type="ECO:0000256" key="9">
    <source>
        <dbReference type="ARBA" id="ARBA00022967"/>
    </source>
</evidence>
<accession>A0AA37HWD6</accession>
<dbReference type="Pfam" id="PF00034">
    <property type="entry name" value="Cytochrom_C"/>
    <property type="match status" value="1"/>
</dbReference>
<dbReference type="EC" id="7.1.1.9" evidence="3"/>
<feature type="transmembrane region" description="Helical" evidence="19">
    <location>
        <begin position="24"/>
        <end position="49"/>
    </location>
</feature>
<keyword evidence="14 19" id="KW-0472">Membrane</keyword>
<evidence type="ECO:0000256" key="14">
    <source>
        <dbReference type="ARBA" id="ARBA00023136"/>
    </source>
</evidence>
<feature type="transmembrane region" description="Helical" evidence="19">
    <location>
        <begin position="70"/>
        <end position="93"/>
    </location>
</feature>
<sequence length="334" mass="36906">MTPHHSALELWPAAVSAKAVETDYLILAFTVLTLALTVPVFLAITWFALRYRDGQEADREPSGIRSNLVEISWMLIPFALTLIFFAWGARLFVHSKNPPPDAMVIEAIGRQWMWKFQHPTGQSEINDLHVPINQPVKLRIISQDVIHALYLPAVRMQVAAIPGRYTELWFKADRAGTYHLYCSEYCGTDHSLMEGRITFMEPGDYQEWLTHGGAQQSGPAAGLAVYNAYGCGTCHNADSQIRAPRLAGLYGREVKLADGTTRVADDTYLREKILNPNGNRLAEGYKQIMPSYAGKVPDDDLTRLINYLKSDMRAAAGAPAAQGSTQGSAQGATP</sequence>
<dbReference type="InterPro" id="IPR008972">
    <property type="entry name" value="Cupredoxin"/>
</dbReference>
<evidence type="ECO:0000256" key="8">
    <source>
        <dbReference type="ARBA" id="ARBA00022723"/>
    </source>
</evidence>
<comment type="catalytic activity">
    <reaction evidence="17">
        <text>4 Fe(II)-[cytochrome c] + O2 + 8 H(+)(in) = 4 Fe(III)-[cytochrome c] + 2 H2O + 4 H(+)(out)</text>
        <dbReference type="Rhea" id="RHEA:11436"/>
        <dbReference type="Rhea" id="RHEA-COMP:10350"/>
        <dbReference type="Rhea" id="RHEA-COMP:14399"/>
        <dbReference type="ChEBI" id="CHEBI:15377"/>
        <dbReference type="ChEBI" id="CHEBI:15378"/>
        <dbReference type="ChEBI" id="CHEBI:15379"/>
        <dbReference type="ChEBI" id="CHEBI:29033"/>
        <dbReference type="ChEBI" id="CHEBI:29034"/>
        <dbReference type="EC" id="7.1.1.9"/>
    </reaction>
</comment>
<evidence type="ECO:0000256" key="18">
    <source>
        <dbReference type="PROSITE-ProRule" id="PRU00433"/>
    </source>
</evidence>
<dbReference type="GO" id="GO:0005507">
    <property type="term" value="F:copper ion binding"/>
    <property type="evidence" value="ECO:0007669"/>
    <property type="project" value="InterPro"/>
</dbReference>
<comment type="subcellular location">
    <subcellularLocation>
        <location evidence="1">Membrane</location>
        <topology evidence="1">Multi-pass membrane protein</topology>
    </subcellularLocation>
</comment>
<keyword evidence="6" id="KW-0679">Respiratory chain</keyword>
<reference evidence="22" key="2">
    <citation type="submission" date="2021-08" db="EMBL/GenBank/DDBJ databases">
        <authorList>
            <person name="Tani A."/>
            <person name="Ola A."/>
            <person name="Ogura Y."/>
            <person name="Katsura K."/>
            <person name="Hayashi T."/>
        </authorList>
    </citation>
    <scope>NUCLEOTIDE SEQUENCE</scope>
    <source>
        <strain evidence="22">NBRC 103626</strain>
    </source>
</reference>
<proteinExistence type="inferred from homology"/>
<dbReference type="NCBIfam" id="TIGR02866">
    <property type="entry name" value="CoxB"/>
    <property type="match status" value="1"/>
</dbReference>
<evidence type="ECO:0000256" key="17">
    <source>
        <dbReference type="ARBA" id="ARBA00047816"/>
    </source>
</evidence>
<dbReference type="AlphaFoldDB" id="A0AA37HWD6"/>
<evidence type="ECO:0000256" key="3">
    <source>
        <dbReference type="ARBA" id="ARBA00012949"/>
    </source>
</evidence>
<evidence type="ECO:0000256" key="15">
    <source>
        <dbReference type="ARBA" id="ARBA00024688"/>
    </source>
</evidence>
<dbReference type="CDD" id="cd13915">
    <property type="entry name" value="CuRO_HCO_II_like_2"/>
    <property type="match status" value="1"/>
</dbReference>
<evidence type="ECO:0000256" key="16">
    <source>
        <dbReference type="ARBA" id="ARBA00031399"/>
    </source>
</evidence>
<reference evidence="22" key="1">
    <citation type="journal article" date="2016" name="Front. Microbiol.">
        <title>Genome Sequence of the Piezophilic, Mesophilic Sulfate-Reducing Bacterium Desulfovibrio indicus J2T.</title>
        <authorList>
            <person name="Cao J."/>
            <person name="Maignien L."/>
            <person name="Shao Z."/>
            <person name="Alain K."/>
            <person name="Jebbar M."/>
        </authorList>
    </citation>
    <scope>NUCLEOTIDE SEQUENCE</scope>
    <source>
        <strain evidence="22">NBRC 103626</strain>
    </source>
</reference>
<evidence type="ECO:0000259" key="20">
    <source>
        <dbReference type="PROSITE" id="PS50857"/>
    </source>
</evidence>
<protein>
    <recommendedName>
        <fullName evidence="3">cytochrome-c oxidase</fullName>
        <ecNumber evidence="3">7.1.1.9</ecNumber>
    </recommendedName>
    <alternativeName>
        <fullName evidence="16">Cytochrome aa3 subunit 2</fullName>
    </alternativeName>
</protein>
<comment type="similarity">
    <text evidence="2">Belongs to the cytochrome c oxidase subunit 2 family.</text>
</comment>
<evidence type="ECO:0000256" key="13">
    <source>
        <dbReference type="ARBA" id="ARBA00023008"/>
    </source>
</evidence>
<dbReference type="GO" id="GO:0016491">
    <property type="term" value="F:oxidoreductase activity"/>
    <property type="evidence" value="ECO:0007669"/>
    <property type="project" value="InterPro"/>
</dbReference>
<comment type="function">
    <text evidence="15">Subunits I and II form the functional core of the enzyme complex. Electrons originating in cytochrome c are transferred via heme a and Cu(A) to the binuclear center formed by heme a3 and Cu(B).</text>
</comment>
<dbReference type="PANTHER" id="PTHR22888">
    <property type="entry name" value="CYTOCHROME C OXIDASE, SUBUNIT II"/>
    <property type="match status" value="1"/>
</dbReference>
<dbReference type="SUPFAM" id="SSF49503">
    <property type="entry name" value="Cupredoxins"/>
    <property type="match status" value="1"/>
</dbReference>
<evidence type="ECO:0000313" key="23">
    <source>
        <dbReference type="Proteomes" id="UP001055108"/>
    </source>
</evidence>
<dbReference type="Gene3D" id="1.10.287.90">
    <property type="match status" value="1"/>
</dbReference>
<evidence type="ECO:0000256" key="11">
    <source>
        <dbReference type="ARBA" id="ARBA00022989"/>
    </source>
</evidence>
<evidence type="ECO:0000256" key="1">
    <source>
        <dbReference type="ARBA" id="ARBA00004141"/>
    </source>
</evidence>
<dbReference type="Proteomes" id="UP001055108">
    <property type="component" value="Unassembled WGS sequence"/>
</dbReference>
<evidence type="ECO:0000256" key="2">
    <source>
        <dbReference type="ARBA" id="ARBA00007866"/>
    </source>
</evidence>
<evidence type="ECO:0000256" key="4">
    <source>
        <dbReference type="ARBA" id="ARBA00022448"/>
    </source>
</evidence>
<evidence type="ECO:0000256" key="19">
    <source>
        <dbReference type="SAM" id="Phobius"/>
    </source>
</evidence>
<keyword evidence="23" id="KW-1185">Reference proteome</keyword>
<evidence type="ECO:0000256" key="12">
    <source>
        <dbReference type="ARBA" id="ARBA00023004"/>
    </source>
</evidence>
<keyword evidence="9" id="KW-1278">Translocase</keyword>
<dbReference type="InterPro" id="IPR036257">
    <property type="entry name" value="Cyt_c_oxidase_su2_TM_sf"/>
</dbReference>
<name>A0AA37HWD6_9HYPH</name>
<keyword evidence="7 19" id="KW-0812">Transmembrane</keyword>
<evidence type="ECO:0000256" key="10">
    <source>
        <dbReference type="ARBA" id="ARBA00022982"/>
    </source>
</evidence>
<dbReference type="SUPFAM" id="SSF81464">
    <property type="entry name" value="Cytochrome c oxidase subunit II-like, transmembrane region"/>
    <property type="match status" value="1"/>
</dbReference>
<dbReference type="PROSITE" id="PS50857">
    <property type="entry name" value="COX2_CUA"/>
    <property type="match status" value="1"/>
</dbReference>
<dbReference type="InterPro" id="IPR014222">
    <property type="entry name" value="Cyt_c_oxidase_su2"/>
</dbReference>
<keyword evidence="8 18" id="KW-0479">Metal-binding</keyword>
<dbReference type="InterPro" id="IPR002429">
    <property type="entry name" value="CcO_II-like_C"/>
</dbReference>
<keyword evidence="5 18" id="KW-0349">Heme</keyword>
<dbReference type="PANTHER" id="PTHR22888:SF9">
    <property type="entry name" value="CYTOCHROME C OXIDASE SUBUNIT 2"/>
    <property type="match status" value="1"/>
</dbReference>